<comment type="subcellular location">
    <subcellularLocation>
        <location evidence="1">Secreted</location>
    </subcellularLocation>
</comment>
<dbReference type="GO" id="GO:0006508">
    <property type="term" value="P:proteolysis"/>
    <property type="evidence" value="ECO:0007669"/>
    <property type="project" value="UniProtKB-KW"/>
</dbReference>
<dbReference type="InterPro" id="IPR029058">
    <property type="entry name" value="AB_hydrolase_fold"/>
</dbReference>
<sequence length="120" mass="13447">MESGVQVWIYSGDTDGALPVTCSRYAINKLGMPIKTAWYPWYIHGEVGGYAVGYQNLTFVTVRGAGHFVPSYQPARALVLFSSLEEKLPPSARRIKMMSIRNNTSTIILQLSKETENFWA</sequence>
<evidence type="ECO:0000256" key="7">
    <source>
        <dbReference type="ARBA" id="ARBA00023157"/>
    </source>
</evidence>
<keyword evidence="6" id="KW-0378">Hydrolase</keyword>
<dbReference type="InterPro" id="IPR001563">
    <property type="entry name" value="Peptidase_S10"/>
</dbReference>
<comment type="similarity">
    <text evidence="2">Belongs to the peptidase S10 family.</text>
</comment>
<dbReference type="Pfam" id="PF00450">
    <property type="entry name" value="Peptidase_S10"/>
    <property type="match status" value="1"/>
</dbReference>
<evidence type="ECO:0000256" key="8">
    <source>
        <dbReference type="ARBA" id="ARBA00023180"/>
    </source>
</evidence>
<comment type="caution">
    <text evidence="9">The sequence shown here is derived from an EMBL/GenBank/DDBJ whole genome shotgun (WGS) entry which is preliminary data.</text>
</comment>
<dbReference type="PROSITE" id="PS00560">
    <property type="entry name" value="CARBOXYPEPT_SER_HIS"/>
    <property type="match status" value="1"/>
</dbReference>
<keyword evidence="5" id="KW-0732">Signal</keyword>
<dbReference type="SUPFAM" id="SSF53474">
    <property type="entry name" value="alpha/beta-Hydrolases"/>
    <property type="match status" value="1"/>
</dbReference>
<protein>
    <submittedName>
        <fullName evidence="9">Uncharacterized protein</fullName>
    </submittedName>
</protein>
<keyword evidence="4" id="KW-0645">Protease</keyword>
<keyword evidence="10" id="KW-1185">Reference proteome</keyword>
<dbReference type="FunFam" id="3.40.50.11320:FF:000002">
    <property type="entry name" value="Carboxypeptidase"/>
    <property type="match status" value="1"/>
</dbReference>
<dbReference type="Gene3D" id="3.40.50.11320">
    <property type="match status" value="1"/>
</dbReference>
<evidence type="ECO:0000256" key="4">
    <source>
        <dbReference type="ARBA" id="ARBA00022670"/>
    </source>
</evidence>
<dbReference type="EMBL" id="VEPZ02001625">
    <property type="protein sequence ID" value="KAE8665176.1"/>
    <property type="molecule type" value="Genomic_DNA"/>
</dbReference>
<dbReference type="AlphaFoldDB" id="A0A6A2XT41"/>
<keyword evidence="7" id="KW-1015">Disulfide bond</keyword>
<evidence type="ECO:0000313" key="9">
    <source>
        <dbReference type="EMBL" id="KAE8665176.1"/>
    </source>
</evidence>
<evidence type="ECO:0000256" key="5">
    <source>
        <dbReference type="ARBA" id="ARBA00022729"/>
    </source>
</evidence>
<reference evidence="9" key="1">
    <citation type="submission" date="2019-09" db="EMBL/GenBank/DDBJ databases">
        <title>Draft genome information of white flower Hibiscus syriacus.</title>
        <authorList>
            <person name="Kim Y.-M."/>
        </authorList>
    </citation>
    <scope>NUCLEOTIDE SEQUENCE [LARGE SCALE GENOMIC DNA]</scope>
    <source>
        <strain evidence="9">YM2019G1</strain>
    </source>
</reference>
<evidence type="ECO:0000313" key="10">
    <source>
        <dbReference type="Proteomes" id="UP000436088"/>
    </source>
</evidence>
<proteinExistence type="inferred from homology"/>
<dbReference type="GO" id="GO:0005576">
    <property type="term" value="C:extracellular region"/>
    <property type="evidence" value="ECO:0007669"/>
    <property type="project" value="UniProtKB-SubCell"/>
</dbReference>
<evidence type="ECO:0000256" key="2">
    <source>
        <dbReference type="ARBA" id="ARBA00009431"/>
    </source>
</evidence>
<evidence type="ECO:0000256" key="1">
    <source>
        <dbReference type="ARBA" id="ARBA00004613"/>
    </source>
</evidence>
<name>A0A6A2XT41_HIBSY</name>
<keyword evidence="8" id="KW-0325">Glycoprotein</keyword>
<dbReference type="Proteomes" id="UP000436088">
    <property type="component" value="Unassembled WGS sequence"/>
</dbReference>
<dbReference type="GO" id="GO:0004185">
    <property type="term" value="F:serine-type carboxypeptidase activity"/>
    <property type="evidence" value="ECO:0007669"/>
    <property type="project" value="InterPro"/>
</dbReference>
<organism evidence="9 10">
    <name type="scientific">Hibiscus syriacus</name>
    <name type="common">Rose of Sharon</name>
    <dbReference type="NCBI Taxonomy" id="106335"/>
    <lineage>
        <taxon>Eukaryota</taxon>
        <taxon>Viridiplantae</taxon>
        <taxon>Streptophyta</taxon>
        <taxon>Embryophyta</taxon>
        <taxon>Tracheophyta</taxon>
        <taxon>Spermatophyta</taxon>
        <taxon>Magnoliopsida</taxon>
        <taxon>eudicotyledons</taxon>
        <taxon>Gunneridae</taxon>
        <taxon>Pentapetalae</taxon>
        <taxon>rosids</taxon>
        <taxon>malvids</taxon>
        <taxon>Malvales</taxon>
        <taxon>Malvaceae</taxon>
        <taxon>Malvoideae</taxon>
        <taxon>Hibiscus</taxon>
    </lineage>
</organism>
<accession>A0A6A2XT41</accession>
<gene>
    <name evidence="9" type="ORF">F3Y22_tig00112649pilonHSYRG00037</name>
</gene>
<keyword evidence="3" id="KW-0121">Carboxypeptidase</keyword>
<evidence type="ECO:0000256" key="3">
    <source>
        <dbReference type="ARBA" id="ARBA00022645"/>
    </source>
</evidence>
<evidence type="ECO:0000256" key="6">
    <source>
        <dbReference type="ARBA" id="ARBA00022801"/>
    </source>
</evidence>
<dbReference type="InterPro" id="IPR033124">
    <property type="entry name" value="Ser_caboxypep_his_AS"/>
</dbReference>